<dbReference type="GO" id="GO:0051726">
    <property type="term" value="P:regulation of cell cycle"/>
    <property type="evidence" value="ECO:0007669"/>
    <property type="project" value="TreeGrafter"/>
</dbReference>
<dbReference type="GO" id="GO:0005667">
    <property type="term" value="C:transcription regulator complex"/>
    <property type="evidence" value="ECO:0007669"/>
    <property type="project" value="TreeGrafter"/>
</dbReference>
<accession>A0A288W1U3</accession>
<dbReference type="PROSITE" id="PS00036">
    <property type="entry name" value="BZIP_BASIC"/>
    <property type="match status" value="1"/>
</dbReference>
<evidence type="ECO:0000256" key="1">
    <source>
        <dbReference type="ARBA" id="ARBA00006882"/>
    </source>
</evidence>
<dbReference type="SUPFAM" id="SSF57959">
    <property type="entry name" value="Leucine zipper domain"/>
    <property type="match status" value="1"/>
</dbReference>
<dbReference type="Pfam" id="PF00170">
    <property type="entry name" value="bZIP_1"/>
    <property type="match status" value="1"/>
</dbReference>
<dbReference type="PROSITE" id="PS50217">
    <property type="entry name" value="BZIP"/>
    <property type="match status" value="1"/>
</dbReference>
<comment type="similarity">
    <text evidence="1">Belongs to the bZIP family. Jun subfamily.</text>
</comment>
<feature type="compositionally biased region" description="Basic and acidic residues" evidence="6">
    <location>
        <begin position="214"/>
        <end position="225"/>
    </location>
</feature>
<evidence type="ECO:0000256" key="5">
    <source>
        <dbReference type="SAM" id="Coils"/>
    </source>
</evidence>
<dbReference type="CDD" id="cd14696">
    <property type="entry name" value="bZIP_Jun"/>
    <property type="match status" value="1"/>
</dbReference>
<reference evidence="8" key="1">
    <citation type="submission" date="2016-06" db="EMBL/GenBank/DDBJ databases">
        <authorList>
            <person name="Kjaerup R.B."/>
            <person name="Dalgaard T.S."/>
            <person name="Juul-Madsen H.R."/>
        </authorList>
    </citation>
    <scope>NUCLEOTIDE SEQUENCE</scope>
</reference>
<gene>
    <name evidence="8" type="primary">jun2</name>
</gene>
<sequence length="384" mass="43426">MDIHGGIPAQFLLCDPASFRDFNQHAVHNAVTQNHIYASRKTRDTLNLKLEPDPIPECLSQAIDAPGHSPILGSPELNLLKLGSPELERLIMAQQGDNGIHAPVPHRGSSTPSLMSQLEMNSNRNSSKLISPIISNDDFQFITETNQALEAILPRSNSRESGGYSESNHLMFRESMPLLEPLQQVPDEQDAERPLRMTSSTESEAVHSRQNYTRKHEGHDKRERLQGTSSSPESMLHENTEQSDANSMYERMAKAERMFDSNGSFVYDLSQPSMVSNHYSQQQQHLEKDNSSGLSILPMPPIDLEVQEIVKRERKKLKNRVAASKCRKKKLEREAQLEVRVQHLKEKNIELNALANALRQQAGELKQRIMEHMNSGCAARLMHY</sequence>
<evidence type="ECO:0000256" key="3">
    <source>
        <dbReference type="ARBA" id="ARBA00023125"/>
    </source>
</evidence>
<dbReference type="InterPro" id="IPR046347">
    <property type="entry name" value="bZIP_sf"/>
</dbReference>
<feature type="compositionally biased region" description="Polar residues" evidence="6">
    <location>
        <begin position="197"/>
        <end position="211"/>
    </location>
</feature>
<feature type="coiled-coil region" evidence="5">
    <location>
        <begin position="314"/>
        <end position="375"/>
    </location>
</feature>
<dbReference type="GO" id="GO:0000981">
    <property type="term" value="F:DNA-binding transcription factor activity, RNA polymerase II-specific"/>
    <property type="evidence" value="ECO:0007669"/>
    <property type="project" value="TreeGrafter"/>
</dbReference>
<evidence type="ECO:0000256" key="4">
    <source>
        <dbReference type="ARBA" id="ARBA00023163"/>
    </source>
</evidence>
<dbReference type="InterPro" id="IPR004827">
    <property type="entry name" value="bZIP"/>
</dbReference>
<keyword evidence="4" id="KW-0804">Transcription</keyword>
<keyword evidence="5" id="KW-0175">Coiled coil</keyword>
<dbReference type="AlphaFoldDB" id="A0A288W1U3"/>
<dbReference type="PRINTS" id="PR00043">
    <property type="entry name" value="LEUZIPPRJUN"/>
</dbReference>
<dbReference type="InterPro" id="IPR050946">
    <property type="entry name" value="AP-1_TF_bZIP"/>
</dbReference>
<reference evidence="8" key="2">
    <citation type="journal article" date="2017" name="Cell. Physiol. Biochem.">
        <title>Regulation of AP-1 by MAPK signaling in metal-stressed sea anemone.</title>
        <authorList>
            <person name="Agmon M."/>
            <person name="Brekhman V."/>
            <person name="Morgenstern D."/>
            <person name="Tamar L."/>
        </authorList>
    </citation>
    <scope>NUCLEOTIDE SEQUENCE</scope>
</reference>
<feature type="domain" description="BZIP" evidence="7">
    <location>
        <begin position="311"/>
        <end position="372"/>
    </location>
</feature>
<dbReference type="PANTHER" id="PTHR11462:SF35">
    <property type="entry name" value="TRANSCRIPTION FACTOR JRA"/>
    <property type="match status" value="1"/>
</dbReference>
<feature type="region of interest" description="Disordered" evidence="6">
    <location>
        <begin position="187"/>
        <end position="246"/>
    </location>
</feature>
<name>A0A288W1U3_AURAU</name>
<evidence type="ECO:0000313" key="8">
    <source>
        <dbReference type="EMBL" id="ARJ54253.1"/>
    </source>
</evidence>
<keyword evidence="2" id="KW-0805">Transcription regulation</keyword>
<dbReference type="GO" id="GO:0042127">
    <property type="term" value="P:regulation of cell population proliferation"/>
    <property type="evidence" value="ECO:0007669"/>
    <property type="project" value="TreeGrafter"/>
</dbReference>
<dbReference type="PANTHER" id="PTHR11462">
    <property type="entry name" value="JUN TRANSCRIPTION FACTOR-RELATED"/>
    <property type="match status" value="1"/>
</dbReference>
<dbReference type="SMART" id="SM00338">
    <property type="entry name" value="BRLZ"/>
    <property type="match status" value="1"/>
</dbReference>
<dbReference type="GO" id="GO:0000978">
    <property type="term" value="F:RNA polymerase II cis-regulatory region sequence-specific DNA binding"/>
    <property type="evidence" value="ECO:0007669"/>
    <property type="project" value="TreeGrafter"/>
</dbReference>
<organism evidence="8">
    <name type="scientific">Aurelia aurita</name>
    <name type="common">Moon jellyfish</name>
    <name type="synonym">Medusa aurita</name>
    <dbReference type="NCBI Taxonomy" id="6145"/>
    <lineage>
        <taxon>Eukaryota</taxon>
        <taxon>Metazoa</taxon>
        <taxon>Cnidaria</taxon>
        <taxon>Scyphozoa</taxon>
        <taxon>Semaeostomeae</taxon>
        <taxon>Ulmaridae</taxon>
        <taxon>Aurelia</taxon>
    </lineage>
</organism>
<evidence type="ECO:0000256" key="6">
    <source>
        <dbReference type="SAM" id="MobiDB-lite"/>
    </source>
</evidence>
<protein>
    <submittedName>
        <fullName evidence="8">Jun2</fullName>
    </submittedName>
</protein>
<dbReference type="Gene3D" id="1.20.5.170">
    <property type="match status" value="1"/>
</dbReference>
<evidence type="ECO:0000259" key="7">
    <source>
        <dbReference type="PROSITE" id="PS50217"/>
    </source>
</evidence>
<proteinExistence type="evidence at transcript level"/>
<dbReference type="InterPro" id="IPR002112">
    <property type="entry name" value="Leuzip_Jun"/>
</dbReference>
<keyword evidence="3" id="KW-0238">DNA-binding</keyword>
<evidence type="ECO:0000256" key="2">
    <source>
        <dbReference type="ARBA" id="ARBA00023015"/>
    </source>
</evidence>
<dbReference type="EMBL" id="KX424620">
    <property type="protein sequence ID" value="ARJ54253.1"/>
    <property type="molecule type" value="mRNA"/>
</dbReference>